<feature type="transmembrane region" description="Helical" evidence="6">
    <location>
        <begin position="263"/>
        <end position="288"/>
    </location>
</feature>
<keyword evidence="4 6" id="KW-0472">Membrane</keyword>
<dbReference type="InterPro" id="IPR049680">
    <property type="entry name" value="FLVCR1-2_SLC49-like"/>
</dbReference>
<evidence type="ECO:0000256" key="3">
    <source>
        <dbReference type="ARBA" id="ARBA00022989"/>
    </source>
</evidence>
<evidence type="ECO:0000256" key="5">
    <source>
        <dbReference type="SAM" id="MobiDB-lite"/>
    </source>
</evidence>
<name>A0ABR1JJ15_9AGAR</name>
<feature type="transmembrane region" description="Helical" evidence="6">
    <location>
        <begin position="300"/>
        <end position="320"/>
    </location>
</feature>
<keyword evidence="3 6" id="KW-1133">Transmembrane helix</keyword>
<feature type="transmembrane region" description="Helical" evidence="6">
    <location>
        <begin position="175"/>
        <end position="196"/>
    </location>
</feature>
<comment type="subcellular location">
    <subcellularLocation>
        <location evidence="1">Membrane</location>
        <topology evidence="1">Multi-pass membrane protein</topology>
    </subcellularLocation>
</comment>
<feature type="transmembrane region" description="Helical" evidence="6">
    <location>
        <begin position="202"/>
        <end position="220"/>
    </location>
</feature>
<reference evidence="7 8" key="1">
    <citation type="submission" date="2024-01" db="EMBL/GenBank/DDBJ databases">
        <title>A draft genome for the cacao thread blight pathogen Marasmiellus scandens.</title>
        <authorList>
            <person name="Baruah I.K."/>
            <person name="Leung J."/>
            <person name="Bukari Y."/>
            <person name="Amoako-Attah I."/>
            <person name="Meinhardt L.W."/>
            <person name="Bailey B.A."/>
            <person name="Cohen S.P."/>
        </authorList>
    </citation>
    <scope>NUCLEOTIDE SEQUENCE [LARGE SCALE GENOMIC DNA]</scope>
    <source>
        <strain evidence="7 8">GH-19</strain>
    </source>
</reference>
<feature type="transmembrane region" description="Helical" evidence="6">
    <location>
        <begin position="332"/>
        <end position="350"/>
    </location>
</feature>
<keyword evidence="2 6" id="KW-0812">Transmembrane</keyword>
<evidence type="ECO:0000256" key="1">
    <source>
        <dbReference type="ARBA" id="ARBA00004141"/>
    </source>
</evidence>
<dbReference type="InterPro" id="IPR036259">
    <property type="entry name" value="MFS_trans_sf"/>
</dbReference>
<dbReference type="PANTHER" id="PTHR10924:SF6">
    <property type="entry name" value="SOLUTE CARRIER FAMILY 49 MEMBER A3"/>
    <property type="match status" value="1"/>
</dbReference>
<dbReference type="Gene3D" id="1.20.1250.20">
    <property type="entry name" value="MFS general substrate transporter like domains"/>
    <property type="match status" value="2"/>
</dbReference>
<feature type="region of interest" description="Disordered" evidence="5">
    <location>
        <begin position="1"/>
        <end position="23"/>
    </location>
</feature>
<evidence type="ECO:0000313" key="7">
    <source>
        <dbReference type="EMBL" id="KAK7461987.1"/>
    </source>
</evidence>
<organism evidence="7 8">
    <name type="scientific">Marasmiellus scandens</name>
    <dbReference type="NCBI Taxonomy" id="2682957"/>
    <lineage>
        <taxon>Eukaryota</taxon>
        <taxon>Fungi</taxon>
        <taxon>Dikarya</taxon>
        <taxon>Basidiomycota</taxon>
        <taxon>Agaricomycotina</taxon>
        <taxon>Agaricomycetes</taxon>
        <taxon>Agaricomycetidae</taxon>
        <taxon>Agaricales</taxon>
        <taxon>Marasmiineae</taxon>
        <taxon>Omphalotaceae</taxon>
        <taxon>Marasmiellus</taxon>
    </lineage>
</organism>
<dbReference type="EMBL" id="JBANRG010000012">
    <property type="protein sequence ID" value="KAK7461987.1"/>
    <property type="molecule type" value="Genomic_DNA"/>
</dbReference>
<evidence type="ECO:0008006" key="9">
    <source>
        <dbReference type="Google" id="ProtNLM"/>
    </source>
</evidence>
<feature type="transmembrane region" description="Helical" evidence="6">
    <location>
        <begin position="40"/>
        <end position="60"/>
    </location>
</feature>
<accession>A0ABR1JJ15</accession>
<feature type="transmembrane region" description="Helical" evidence="6">
    <location>
        <begin position="393"/>
        <end position="412"/>
    </location>
</feature>
<feature type="transmembrane region" description="Helical" evidence="6">
    <location>
        <begin position="80"/>
        <end position="100"/>
    </location>
</feature>
<evidence type="ECO:0000256" key="4">
    <source>
        <dbReference type="ARBA" id="ARBA00023136"/>
    </source>
</evidence>
<evidence type="ECO:0000256" key="6">
    <source>
        <dbReference type="SAM" id="Phobius"/>
    </source>
</evidence>
<dbReference type="Proteomes" id="UP001498398">
    <property type="component" value="Unassembled WGS sequence"/>
</dbReference>
<dbReference type="Pfam" id="PF07690">
    <property type="entry name" value="MFS_1"/>
    <property type="match status" value="1"/>
</dbReference>
<evidence type="ECO:0000256" key="2">
    <source>
        <dbReference type="ARBA" id="ARBA00022692"/>
    </source>
</evidence>
<keyword evidence="8" id="KW-1185">Reference proteome</keyword>
<dbReference type="InterPro" id="IPR011701">
    <property type="entry name" value="MFS"/>
</dbReference>
<protein>
    <recommendedName>
        <fullName evidence="9">MFS general substrate transporter</fullName>
    </recommendedName>
</protein>
<evidence type="ECO:0000313" key="8">
    <source>
        <dbReference type="Proteomes" id="UP001498398"/>
    </source>
</evidence>
<comment type="caution">
    <text evidence="7">The sequence shown here is derived from an EMBL/GenBank/DDBJ whole genome shotgun (WGS) entry which is preliminary data.</text>
</comment>
<dbReference type="PANTHER" id="PTHR10924">
    <property type="entry name" value="MAJOR FACILITATOR SUPERFAMILY PROTEIN-RELATED"/>
    <property type="match status" value="1"/>
</dbReference>
<sequence>MTSSHSPPASPSKDDLETPVEFPTLEPPLPQEYRLYKRRFVGLIGMVALNIVGGMSWPWFGPIANDTAAEMGFTLDQVSWLGNIQSAVYLPVALIVPHLYTRLGLRRCCDIGAVFFIIASWVRYSGTVDSLSTNASYALVILGQSFASLAQPIYQVLGPKYSENWFDLKGRTTATMILAIANPVGSAIGQLISPLVGTTKNSILVLGIIGTAVTPFVFLIQSTPPIPPTFTASQQSAPLPELLRDLVGKSSSSQMSNRARFDFVIIALIFGTLVGATNTFSILTSQIMEPVGYDSDTSGLMGACLLLTGLVAAVITAPLFDRVFTHRLALTAKFLVPILGAAWLSLIWAVKPHNTGGLFAIMTIIGVTALTMLPVGLELACDLTRNAEGSSSILWFMGNLMGFIFVLVENALRAGPDADPPLNMHRALIFQGAFVMAVVFLVLLLQGKQTRKEMDEQNAGIPDRPELRSPA</sequence>
<proteinExistence type="predicted"/>
<feature type="transmembrane region" description="Helical" evidence="6">
    <location>
        <begin position="424"/>
        <end position="445"/>
    </location>
</feature>
<feature type="transmembrane region" description="Helical" evidence="6">
    <location>
        <begin position="356"/>
        <end position="381"/>
    </location>
</feature>
<gene>
    <name evidence="7" type="ORF">VKT23_008419</name>
</gene>
<dbReference type="SUPFAM" id="SSF103473">
    <property type="entry name" value="MFS general substrate transporter"/>
    <property type="match status" value="1"/>
</dbReference>